<gene>
    <name evidence="7" type="ORF">DSOUD_2711</name>
</gene>
<dbReference type="Gene3D" id="3.40.1090.10">
    <property type="entry name" value="Cytosolic phospholipase A2 catalytic domain"/>
    <property type="match status" value="2"/>
</dbReference>
<organism evidence="7 8">
    <name type="scientific">Desulfuromonas soudanensis</name>
    <dbReference type="NCBI Taxonomy" id="1603606"/>
    <lineage>
        <taxon>Bacteria</taxon>
        <taxon>Pseudomonadati</taxon>
        <taxon>Thermodesulfobacteriota</taxon>
        <taxon>Desulfuromonadia</taxon>
        <taxon>Desulfuromonadales</taxon>
        <taxon>Desulfuromonadaceae</taxon>
        <taxon>Desulfuromonas</taxon>
    </lineage>
</organism>
<dbReference type="OrthoDB" id="5290098at2"/>
<keyword evidence="2 5" id="KW-0378">Hydrolase</keyword>
<dbReference type="PROSITE" id="PS51635">
    <property type="entry name" value="PNPLA"/>
    <property type="match status" value="1"/>
</dbReference>
<evidence type="ECO:0000256" key="1">
    <source>
        <dbReference type="ARBA" id="ARBA00006636"/>
    </source>
</evidence>
<keyword evidence="3 5" id="KW-0442">Lipid degradation</keyword>
<evidence type="ECO:0000313" key="8">
    <source>
        <dbReference type="Proteomes" id="UP000057158"/>
    </source>
</evidence>
<dbReference type="AlphaFoldDB" id="A0A0M5IRZ0"/>
<keyword evidence="8" id="KW-1185">Reference proteome</keyword>
<dbReference type="GO" id="GO:0004622">
    <property type="term" value="F:phosphatidylcholine lysophospholipase activity"/>
    <property type="evidence" value="ECO:0007669"/>
    <property type="project" value="InterPro"/>
</dbReference>
<evidence type="ECO:0000259" key="6">
    <source>
        <dbReference type="PROSITE" id="PS51635"/>
    </source>
</evidence>
<dbReference type="InterPro" id="IPR002641">
    <property type="entry name" value="PNPLA_dom"/>
</dbReference>
<dbReference type="PROSITE" id="PS01237">
    <property type="entry name" value="UPF0028"/>
    <property type="match status" value="1"/>
</dbReference>
<dbReference type="GO" id="GO:0016042">
    <property type="term" value="P:lipid catabolic process"/>
    <property type="evidence" value="ECO:0007669"/>
    <property type="project" value="UniProtKB-UniRule"/>
</dbReference>
<dbReference type="SUPFAM" id="SSF52151">
    <property type="entry name" value="FabD/lysophospholipase-like"/>
    <property type="match status" value="1"/>
</dbReference>
<feature type="active site" description="Nucleophile" evidence="5">
    <location>
        <position position="43"/>
    </location>
</feature>
<feature type="short sequence motif" description="GXSXG" evidence="5">
    <location>
        <begin position="41"/>
        <end position="45"/>
    </location>
</feature>
<dbReference type="RefSeq" id="WP_053551466.1">
    <property type="nucleotide sequence ID" value="NZ_CP010802.1"/>
</dbReference>
<accession>A0A0M5IRZ0</accession>
<evidence type="ECO:0000256" key="5">
    <source>
        <dbReference type="PROSITE-ProRule" id="PRU01161"/>
    </source>
</evidence>
<comment type="caution">
    <text evidence="5">Lacks conserved residue(s) required for the propagation of feature annotation.</text>
</comment>
<dbReference type="PATRIC" id="fig|1603606.3.peg.2944"/>
<dbReference type="Pfam" id="PF01734">
    <property type="entry name" value="Patatin"/>
    <property type="match status" value="1"/>
</dbReference>
<dbReference type="PANTHER" id="PTHR14226:SF76">
    <property type="entry name" value="NTE FAMILY PROTEIN RSSA"/>
    <property type="match status" value="1"/>
</dbReference>
<name>A0A0M5IRZ0_9BACT</name>
<dbReference type="EMBL" id="CP010802">
    <property type="protein sequence ID" value="ALC17461.1"/>
    <property type="molecule type" value="Genomic_DNA"/>
</dbReference>
<feature type="domain" description="PNPLA" evidence="6">
    <location>
        <begin position="10"/>
        <end position="171"/>
    </location>
</feature>
<protein>
    <submittedName>
        <fullName evidence="7">Putative phospholipase, patatin family</fullName>
    </submittedName>
</protein>
<dbReference type="InterPro" id="IPR001423">
    <property type="entry name" value="LysoPLipase_patatin_CS"/>
</dbReference>
<evidence type="ECO:0000256" key="2">
    <source>
        <dbReference type="ARBA" id="ARBA00022801"/>
    </source>
</evidence>
<dbReference type="InterPro" id="IPR016035">
    <property type="entry name" value="Acyl_Trfase/lysoPLipase"/>
</dbReference>
<dbReference type="KEGG" id="des:DSOUD_2711"/>
<evidence type="ECO:0000256" key="4">
    <source>
        <dbReference type="ARBA" id="ARBA00023098"/>
    </source>
</evidence>
<dbReference type="GO" id="GO:0046470">
    <property type="term" value="P:phosphatidylcholine metabolic process"/>
    <property type="evidence" value="ECO:0007669"/>
    <property type="project" value="InterPro"/>
</dbReference>
<keyword evidence="4 5" id="KW-0443">Lipid metabolism</keyword>
<dbReference type="InterPro" id="IPR050301">
    <property type="entry name" value="NTE"/>
</dbReference>
<comment type="similarity">
    <text evidence="1">Belongs to the NTE family.</text>
</comment>
<dbReference type="STRING" id="1603606.DSOUD_2711"/>
<evidence type="ECO:0000256" key="3">
    <source>
        <dbReference type="ARBA" id="ARBA00022963"/>
    </source>
</evidence>
<feature type="short sequence motif" description="DGA/G" evidence="5">
    <location>
        <begin position="158"/>
        <end position="160"/>
    </location>
</feature>
<dbReference type="Proteomes" id="UP000057158">
    <property type="component" value="Chromosome"/>
</dbReference>
<feature type="active site" description="Proton acceptor" evidence="5">
    <location>
        <position position="158"/>
    </location>
</feature>
<proteinExistence type="inferred from homology"/>
<dbReference type="PANTHER" id="PTHR14226">
    <property type="entry name" value="NEUROPATHY TARGET ESTERASE/SWISS CHEESE D.MELANOGASTER"/>
    <property type="match status" value="1"/>
</dbReference>
<sequence length="312" mass="34003">MKRDRYSLGLALGSGAARGLAHIGVLKALDAEGVRIDFIAGTSIGALIGALYAAGITAAEIERVACGVDWRQLVRLVDPIFPTSGLIDGKKVARFISELLPVRTFEELTIPMALVATDVETGEALTIRQGNLLEALRAAVAFPGIFTPVRFGNRFLVDGGLCNPIPADVVRALGADVVIGVCAIPAMNRSRRETYIPLPSEEIPTAQPLRGRFTPKGVERLLRDLWPFNNTPEDRGERKPPGIFKVCAQSVAIMENQINDLRLESNDIDVLIRPELGALTLLEFNRAEEAIRAGEEATHRQIEKIRRLVEVD</sequence>
<reference evidence="7 8" key="1">
    <citation type="submission" date="2015-07" db="EMBL/GenBank/DDBJ databases">
        <title>Isolation and Genomic Characterization of a Novel Halophilic Metal-Reducing Deltaproteobacterium from the Deep Subsurface.</title>
        <authorList>
            <person name="Badalamenti J.P."/>
            <person name="Summers Z.M."/>
            <person name="Gralnick J.A."/>
            <person name="Bond D.R."/>
        </authorList>
    </citation>
    <scope>NUCLEOTIDE SEQUENCE [LARGE SCALE GENOMIC DNA]</scope>
    <source>
        <strain evidence="7 8">WTL</strain>
    </source>
</reference>
<evidence type="ECO:0000313" key="7">
    <source>
        <dbReference type="EMBL" id="ALC17461.1"/>
    </source>
</evidence>